<dbReference type="RefSeq" id="XP_068349351.1">
    <property type="nucleotide sequence ID" value="XM_068495274.1"/>
</dbReference>
<evidence type="ECO:0000313" key="4">
    <source>
        <dbReference type="Proteomes" id="UP000179807"/>
    </source>
</evidence>
<feature type="transmembrane region" description="Helical" evidence="2">
    <location>
        <begin position="141"/>
        <end position="160"/>
    </location>
</feature>
<organism evidence="3 4">
    <name type="scientific">Tritrichomonas foetus</name>
    <dbReference type="NCBI Taxonomy" id="1144522"/>
    <lineage>
        <taxon>Eukaryota</taxon>
        <taxon>Metamonada</taxon>
        <taxon>Parabasalia</taxon>
        <taxon>Tritrichomonadida</taxon>
        <taxon>Tritrichomonadidae</taxon>
        <taxon>Tritrichomonas</taxon>
    </lineage>
</organism>
<feature type="region of interest" description="Disordered" evidence="1">
    <location>
        <begin position="180"/>
        <end position="218"/>
    </location>
</feature>
<dbReference type="Proteomes" id="UP000179807">
    <property type="component" value="Unassembled WGS sequence"/>
</dbReference>
<keyword evidence="4" id="KW-1185">Reference proteome</keyword>
<name>A0A1J4JAL5_9EUKA</name>
<sequence length="218" mass="24229">MFFFAVALVDAIKSEYYTDIYIPCKVSSMNGYKEMDHCNACGIGRNVAGSIYSCFICEDGYDLVYGDNKTYYYCEKANSTPLPPPTATPKPTATPLPPPTATPIPPPLPDNCPPCVCDTALKSSTDQPTTTPSTTPDNSQMMLIMFIMTTIMFFMVSYIFCKEWKPIVCKCRRSQEYNALQLTPPPSPPPPEQPQSVLPRFITTETRRSSSSTSEFSE</sequence>
<protein>
    <submittedName>
        <fullName evidence="3">Uncharacterized protein</fullName>
    </submittedName>
</protein>
<feature type="compositionally biased region" description="Low complexity" evidence="1">
    <location>
        <begin position="194"/>
        <end position="218"/>
    </location>
</feature>
<accession>A0A1J4JAL5</accession>
<proteinExistence type="predicted"/>
<evidence type="ECO:0000256" key="2">
    <source>
        <dbReference type="SAM" id="Phobius"/>
    </source>
</evidence>
<evidence type="ECO:0000313" key="3">
    <source>
        <dbReference type="EMBL" id="OHS96214.1"/>
    </source>
</evidence>
<comment type="caution">
    <text evidence="3">The sequence shown here is derived from an EMBL/GenBank/DDBJ whole genome shotgun (WGS) entry which is preliminary data.</text>
</comment>
<feature type="region of interest" description="Disordered" evidence="1">
    <location>
        <begin position="83"/>
        <end position="103"/>
    </location>
</feature>
<dbReference type="GeneID" id="94829978"/>
<dbReference type="VEuPathDB" id="TrichDB:TRFO_10168"/>
<feature type="compositionally biased region" description="Pro residues" evidence="1">
    <location>
        <begin position="183"/>
        <end position="193"/>
    </location>
</feature>
<evidence type="ECO:0000256" key="1">
    <source>
        <dbReference type="SAM" id="MobiDB-lite"/>
    </source>
</evidence>
<keyword evidence="2" id="KW-0812">Transmembrane</keyword>
<dbReference type="PRINTS" id="PR01217">
    <property type="entry name" value="PRICHEXTENSN"/>
</dbReference>
<dbReference type="AlphaFoldDB" id="A0A1J4JAL5"/>
<dbReference type="EMBL" id="MLAK01001193">
    <property type="protein sequence ID" value="OHS96214.1"/>
    <property type="molecule type" value="Genomic_DNA"/>
</dbReference>
<keyword evidence="2" id="KW-1133">Transmembrane helix</keyword>
<reference evidence="3" key="1">
    <citation type="submission" date="2016-10" db="EMBL/GenBank/DDBJ databases">
        <authorList>
            <person name="Benchimol M."/>
            <person name="Almeida L.G."/>
            <person name="Vasconcelos A.T."/>
            <person name="Perreira-Neves A."/>
            <person name="Rosa I.A."/>
            <person name="Tasca T."/>
            <person name="Bogo M.R."/>
            <person name="de Souza W."/>
        </authorList>
    </citation>
    <scope>NUCLEOTIDE SEQUENCE [LARGE SCALE GENOMIC DNA]</scope>
    <source>
        <strain evidence="3">K</strain>
    </source>
</reference>
<keyword evidence="2" id="KW-0472">Membrane</keyword>
<gene>
    <name evidence="3" type="ORF">TRFO_10168</name>
</gene>